<proteinExistence type="predicted"/>
<keyword evidence="3" id="KW-1185">Reference proteome</keyword>
<dbReference type="KEGG" id="paur:FGL86_00365"/>
<feature type="signal peptide" evidence="1">
    <location>
        <begin position="1"/>
        <end position="23"/>
    </location>
</feature>
<dbReference type="EMBL" id="CP042382">
    <property type="protein sequence ID" value="QEA37671.1"/>
    <property type="molecule type" value="Genomic_DNA"/>
</dbReference>
<reference evidence="2 3" key="1">
    <citation type="submission" date="2019-06" db="EMBL/GenBank/DDBJ databases">
        <title>Genome analyses of bacteria isolated from kimchi.</title>
        <authorList>
            <person name="Lee S."/>
            <person name="Ahn S."/>
            <person name="Roh S."/>
        </authorList>
    </citation>
    <scope>NUCLEOTIDE SEQUENCE [LARGE SCALE GENOMIC DNA]</scope>
    <source>
        <strain evidence="2 3">CBA4606</strain>
    </source>
</reference>
<gene>
    <name evidence="2" type="ORF">FGL86_00365</name>
</gene>
<evidence type="ECO:0000313" key="3">
    <source>
        <dbReference type="Proteomes" id="UP000321272"/>
    </source>
</evidence>
<name>A0A5B8SN39_9GAMM</name>
<dbReference type="Proteomes" id="UP000321272">
    <property type="component" value="Chromosome"/>
</dbReference>
<evidence type="ECO:0000313" key="2">
    <source>
        <dbReference type="EMBL" id="QEA37671.1"/>
    </source>
</evidence>
<organism evidence="2 3">
    <name type="scientific">Pistricoccus aurantiacus</name>
    <dbReference type="NCBI Taxonomy" id="1883414"/>
    <lineage>
        <taxon>Bacteria</taxon>
        <taxon>Pseudomonadati</taxon>
        <taxon>Pseudomonadota</taxon>
        <taxon>Gammaproteobacteria</taxon>
        <taxon>Oceanospirillales</taxon>
        <taxon>Halomonadaceae</taxon>
        <taxon>Pistricoccus</taxon>
    </lineage>
</organism>
<dbReference type="AlphaFoldDB" id="A0A5B8SN39"/>
<evidence type="ECO:0008006" key="4">
    <source>
        <dbReference type="Google" id="ProtNLM"/>
    </source>
</evidence>
<protein>
    <recommendedName>
        <fullName evidence="4">DUF411 domain-containing protein</fullName>
    </recommendedName>
</protein>
<sequence length="146" mass="15589">MKTNMTALLTSGLLLLGAAGVQAAIPDTATLYKSPSCLCCDGYAEHLESKGIDVEVIDDQELRQIKMDAGIPYGQGSCHTVMLGDYVIEGHVPFAALEKLFEERPDVDGIGLAGMPQGTPGMPGPQQAPYEIMSFKDREASPFLTL</sequence>
<feature type="chain" id="PRO_5022898094" description="DUF411 domain-containing protein" evidence="1">
    <location>
        <begin position="24"/>
        <end position="146"/>
    </location>
</feature>
<dbReference type="OrthoDB" id="14727at2"/>
<accession>A0A5B8SN39</accession>
<dbReference type="Pfam" id="PF04214">
    <property type="entry name" value="DUF411"/>
    <property type="match status" value="1"/>
</dbReference>
<dbReference type="InterPro" id="IPR007332">
    <property type="entry name" value="DUF411"/>
</dbReference>
<keyword evidence="1" id="KW-0732">Signal</keyword>
<evidence type="ECO:0000256" key="1">
    <source>
        <dbReference type="SAM" id="SignalP"/>
    </source>
</evidence>